<dbReference type="Proteomes" id="UP000422764">
    <property type="component" value="Chromosome"/>
</dbReference>
<dbReference type="SUPFAM" id="SSF100950">
    <property type="entry name" value="NagB/RpiA/CoA transferase-like"/>
    <property type="match status" value="2"/>
</dbReference>
<dbReference type="PANTHER" id="PTHR21432:SF20">
    <property type="entry name" value="ACETYL-COA HYDROLASE"/>
    <property type="match status" value="1"/>
</dbReference>
<accession>A0A6I6ELS0</accession>
<dbReference type="GO" id="GO:0008775">
    <property type="term" value="F:acetate CoA-transferase activity"/>
    <property type="evidence" value="ECO:0007669"/>
    <property type="project" value="InterPro"/>
</dbReference>
<name>A0A6I6ELS0_9CLOT</name>
<evidence type="ECO:0000256" key="1">
    <source>
        <dbReference type="ARBA" id="ARBA00009632"/>
    </source>
</evidence>
<keyword evidence="6" id="KW-1185">Reference proteome</keyword>
<reference evidence="5 6" key="1">
    <citation type="submission" date="2019-12" db="EMBL/GenBank/DDBJ databases">
        <title>Genome sequenceing of Clostridium bovifaecis.</title>
        <authorList>
            <person name="Yao Y."/>
        </authorList>
    </citation>
    <scope>NUCLEOTIDE SEQUENCE [LARGE SCALE GENOMIC DNA]</scope>
    <source>
        <strain evidence="5 6">BXX</strain>
    </source>
</reference>
<evidence type="ECO:0000259" key="3">
    <source>
        <dbReference type="Pfam" id="PF02550"/>
    </source>
</evidence>
<dbReference type="InterPro" id="IPR003702">
    <property type="entry name" value="ActCoA_hydro_N"/>
</dbReference>
<protein>
    <submittedName>
        <fullName evidence="5">4-hydroxybutyrate--acetyl-CoA CoA transferase</fullName>
    </submittedName>
</protein>
<dbReference type="Pfam" id="PF02550">
    <property type="entry name" value="AcetylCoA_hydro"/>
    <property type="match status" value="1"/>
</dbReference>
<evidence type="ECO:0000259" key="4">
    <source>
        <dbReference type="Pfam" id="PF13336"/>
    </source>
</evidence>
<evidence type="ECO:0000313" key="5">
    <source>
        <dbReference type="EMBL" id="QGU94609.1"/>
    </source>
</evidence>
<dbReference type="InterPro" id="IPR038460">
    <property type="entry name" value="AcetylCoA_hyd_C_sf"/>
</dbReference>
<evidence type="ECO:0000256" key="2">
    <source>
        <dbReference type="ARBA" id="ARBA00022679"/>
    </source>
</evidence>
<feature type="domain" description="Acetyl-CoA hydrolase/transferase C-terminal" evidence="4">
    <location>
        <begin position="277"/>
        <end position="437"/>
    </location>
</feature>
<dbReference type="EMBL" id="CP046522">
    <property type="protein sequence ID" value="QGU94609.1"/>
    <property type="molecule type" value="Genomic_DNA"/>
</dbReference>
<feature type="domain" description="Acetyl-CoA hydrolase/transferase N-terminal" evidence="3">
    <location>
        <begin position="3"/>
        <end position="183"/>
    </location>
</feature>
<dbReference type="PANTHER" id="PTHR21432">
    <property type="entry name" value="ACETYL-COA HYDROLASE-RELATED"/>
    <property type="match status" value="1"/>
</dbReference>
<dbReference type="Gene3D" id="3.30.750.70">
    <property type="entry name" value="4-hydroxybutyrate coenzyme like domains"/>
    <property type="match status" value="1"/>
</dbReference>
<dbReference type="GO" id="GO:0006083">
    <property type="term" value="P:acetate metabolic process"/>
    <property type="evidence" value="ECO:0007669"/>
    <property type="project" value="InterPro"/>
</dbReference>
<keyword evidence="2 5" id="KW-0808">Transferase</keyword>
<comment type="similarity">
    <text evidence="1">Belongs to the acetyl-CoA hydrolase/transferase family.</text>
</comment>
<dbReference type="Gene3D" id="3.40.1080.10">
    <property type="entry name" value="Glutaconate Coenzyme A-transferase"/>
    <property type="match status" value="1"/>
</dbReference>
<dbReference type="Gene3D" id="3.40.1080.20">
    <property type="entry name" value="Acetyl-CoA hydrolase/transferase C-terminal domain"/>
    <property type="match status" value="1"/>
</dbReference>
<gene>
    <name evidence="5" type="ORF">GOM49_05385</name>
</gene>
<dbReference type="Pfam" id="PF13336">
    <property type="entry name" value="AcetylCoA_hyd_C"/>
    <property type="match status" value="1"/>
</dbReference>
<dbReference type="InterPro" id="IPR026888">
    <property type="entry name" value="AcetylCoA_hyd_C"/>
</dbReference>
<proteinExistence type="inferred from homology"/>
<sequence length="444" mass="49503">MFQQEYKRKLIDVYEAVNKIKSNDFIITGNVAAEPLTFMENMNILKDNGVENVTLINLLPLKNFDFYSNPSYIGVLNFESMFYSKFLSPVHKAGRITFTPNHLRNCGVDKMYYLDHNKKPLNIYVLAVTPMDKHGYFTSSSYGLFNRDVLKKADMVIVEINPNAPRTFGDTQIHINEVDYIFEGKGDIIYAPSKKVNDDDRKIGKYISELVNDGDTIQLGIGGIPTASAMELKDKKDLGIHTEMLNDGLVYLCKNGVVTNRKKNYFPDKIVTTFTLGSKETYDFIDDNVGVLHLDVKKANSPYVIAQNDNMVSVNTTLQIDLMGQCASEAVGTNQISGSGGQVDTAVGAKMSKNGRSIIALHSTAMIKTGDGKEKRRISTIVPVHEAGTIITMCRADVDFVVTENGIAALRGASLRERAKSLINIAHPDFRDELTEMAKRYNYI</sequence>
<dbReference type="InterPro" id="IPR037171">
    <property type="entry name" value="NagB/RpiA_transferase-like"/>
</dbReference>
<evidence type="ECO:0000313" key="6">
    <source>
        <dbReference type="Proteomes" id="UP000422764"/>
    </source>
</evidence>
<dbReference type="AlphaFoldDB" id="A0A6I6ELS0"/>
<dbReference type="InterPro" id="IPR046433">
    <property type="entry name" value="ActCoA_hydro"/>
</dbReference>
<organism evidence="5 6">
    <name type="scientific">Clostridium bovifaecis</name>
    <dbReference type="NCBI Taxonomy" id="2184719"/>
    <lineage>
        <taxon>Bacteria</taxon>
        <taxon>Bacillati</taxon>
        <taxon>Bacillota</taxon>
        <taxon>Clostridia</taxon>
        <taxon>Eubacteriales</taxon>
        <taxon>Clostridiaceae</taxon>
        <taxon>Clostridium</taxon>
    </lineage>
</organism>